<sequence>MEPVQHPVMNSKTKTALVLAVVVLGTFWLPGVSGKSPQDVFDAVMMVWVKPDGNARFELSVTLTSEVYREKIRNGADFQRLVEELVYRNLLDNFHRRYANFTVYVSPTGPVEVVGNWTARVSFYIAPFFVEGKRGLECPYSGPLDFVAGGRVYSFKFSRIILILPKNWTLVYTFPDPDDRAENVLIWENADYLPMLGVRQAAPNESTNETSLCKPLRIELRYSPEEGKVFFNATYICESGFPHIPGAKNVTYFKSGNITEIVGYLAPRVEYHEWLFGKEWKAEVKLPAEFPEVVGGSNKGNGTVEIIVKKSAVNYSVVIPLIVGVGLIAVWRWRK</sequence>
<protein>
    <submittedName>
        <fullName evidence="2">Uncharacterized protein</fullName>
    </submittedName>
</protein>
<accession>A0A0X1KJF9</accession>
<organism evidence="2 3">
    <name type="scientific">Thermococcus guaymasensis DSM 11113</name>
    <dbReference type="NCBI Taxonomy" id="1432656"/>
    <lineage>
        <taxon>Archaea</taxon>
        <taxon>Methanobacteriati</taxon>
        <taxon>Methanobacteriota</taxon>
        <taxon>Thermococci</taxon>
        <taxon>Thermococcales</taxon>
        <taxon>Thermococcaceae</taxon>
        <taxon>Thermococcus</taxon>
    </lineage>
</organism>
<dbReference type="EMBL" id="CP007140">
    <property type="protein sequence ID" value="AJC71398.1"/>
    <property type="molecule type" value="Genomic_DNA"/>
</dbReference>
<dbReference type="Proteomes" id="UP000062043">
    <property type="component" value="Chromosome"/>
</dbReference>
<dbReference type="STRING" id="1432656.X802_03865"/>
<feature type="transmembrane region" description="Helical" evidence="1">
    <location>
        <begin position="312"/>
        <end position="331"/>
    </location>
</feature>
<keyword evidence="1" id="KW-0472">Membrane</keyword>
<dbReference type="PATRIC" id="fig|1432656.3.peg.750"/>
<evidence type="ECO:0000313" key="3">
    <source>
        <dbReference type="Proteomes" id="UP000062043"/>
    </source>
</evidence>
<proteinExistence type="predicted"/>
<gene>
    <name evidence="2" type="ORF">X802_03865</name>
</gene>
<reference evidence="2 3" key="1">
    <citation type="submission" date="2014-01" db="EMBL/GenBank/DDBJ databases">
        <title>Genome sequencing of Thermococcus guaymasensis.</title>
        <authorList>
            <person name="Zhang X."/>
            <person name="Alvare G."/>
            <person name="Fristensky B."/>
            <person name="Chen L."/>
            <person name="Suen T."/>
            <person name="Chen Q."/>
            <person name="Ma K."/>
        </authorList>
    </citation>
    <scope>NUCLEOTIDE SEQUENCE [LARGE SCALE GENOMIC DNA]</scope>
    <source>
        <strain evidence="2 3">DSM 11113</strain>
    </source>
</reference>
<evidence type="ECO:0000256" key="1">
    <source>
        <dbReference type="SAM" id="Phobius"/>
    </source>
</evidence>
<dbReference type="AlphaFoldDB" id="A0A0X1KJF9"/>
<evidence type="ECO:0000313" key="2">
    <source>
        <dbReference type="EMBL" id="AJC71398.1"/>
    </source>
</evidence>
<keyword evidence="3" id="KW-1185">Reference proteome</keyword>
<keyword evidence="1" id="KW-1133">Transmembrane helix</keyword>
<keyword evidence="1" id="KW-0812">Transmembrane</keyword>
<dbReference type="KEGG" id="tgy:X802_03865"/>
<name>A0A0X1KJF9_9EURY</name>